<dbReference type="PANTHER" id="PTHR47219:SF4">
    <property type="entry name" value="TBC1 DOMAIN FAMILY MEMBER 10A"/>
    <property type="match status" value="1"/>
</dbReference>
<dbReference type="FunFam" id="1.10.10.750:FF:000001">
    <property type="entry name" value="TBC1 domain family member 10A"/>
    <property type="match status" value="1"/>
</dbReference>
<dbReference type="AlphaFoldDB" id="A0A0R3W6G0"/>
<dbReference type="STRING" id="60517.A0A0R3W6G0"/>
<evidence type="ECO:0000256" key="1">
    <source>
        <dbReference type="SAM" id="MobiDB-lite"/>
    </source>
</evidence>
<feature type="compositionally biased region" description="Polar residues" evidence="1">
    <location>
        <begin position="88"/>
        <end position="99"/>
    </location>
</feature>
<keyword evidence="3" id="KW-1185">Reference proteome</keyword>
<dbReference type="SUPFAM" id="SSF47923">
    <property type="entry name" value="Ypt/Rab-GAP domain of gyp1p"/>
    <property type="match status" value="1"/>
</dbReference>
<dbReference type="PANTHER" id="PTHR47219">
    <property type="entry name" value="RAB GTPASE-ACTIVATING PROTEIN 1-LIKE"/>
    <property type="match status" value="1"/>
</dbReference>
<reference evidence="4" key="1">
    <citation type="submission" date="2017-02" db="UniProtKB">
        <authorList>
            <consortium name="WormBaseParasite"/>
        </authorList>
    </citation>
    <scope>IDENTIFICATION</scope>
</reference>
<dbReference type="GO" id="GO:0031267">
    <property type="term" value="F:small GTPase binding"/>
    <property type="evidence" value="ECO:0007669"/>
    <property type="project" value="TreeGrafter"/>
</dbReference>
<protein>
    <submittedName>
        <fullName evidence="4">Rab-GAP TBC domain-containing protein</fullName>
    </submittedName>
</protein>
<dbReference type="InterPro" id="IPR035969">
    <property type="entry name" value="Rab-GAP_TBC_sf"/>
</dbReference>
<dbReference type="OrthoDB" id="159449at2759"/>
<evidence type="ECO:0000313" key="3">
    <source>
        <dbReference type="Proteomes" id="UP000282613"/>
    </source>
</evidence>
<dbReference type="InterPro" id="IPR050302">
    <property type="entry name" value="Rab_GAP_TBC_domain"/>
</dbReference>
<dbReference type="GO" id="GO:0005096">
    <property type="term" value="F:GTPase activator activity"/>
    <property type="evidence" value="ECO:0007669"/>
    <property type="project" value="TreeGrafter"/>
</dbReference>
<reference evidence="2 3" key="2">
    <citation type="submission" date="2018-11" db="EMBL/GenBank/DDBJ databases">
        <authorList>
            <consortium name="Pathogen Informatics"/>
        </authorList>
    </citation>
    <scope>NUCLEOTIDE SEQUENCE [LARGE SCALE GENOMIC DNA]</scope>
</reference>
<dbReference type="Gene3D" id="1.10.10.750">
    <property type="entry name" value="Ypt/Rab-GAP domain of gyp1p, domain 1"/>
    <property type="match status" value="1"/>
</dbReference>
<accession>A0A0R3W6G0</accession>
<evidence type="ECO:0000313" key="4">
    <source>
        <dbReference type="WBParaSite" id="TASK_0000578201-mRNA-1"/>
    </source>
</evidence>
<name>A0A0R3W6G0_TAEAS</name>
<feature type="region of interest" description="Disordered" evidence="1">
    <location>
        <begin position="76"/>
        <end position="105"/>
    </location>
</feature>
<organism evidence="4">
    <name type="scientific">Taenia asiatica</name>
    <name type="common">Asian tapeworm</name>
    <dbReference type="NCBI Taxonomy" id="60517"/>
    <lineage>
        <taxon>Eukaryota</taxon>
        <taxon>Metazoa</taxon>
        <taxon>Spiralia</taxon>
        <taxon>Lophotrochozoa</taxon>
        <taxon>Platyhelminthes</taxon>
        <taxon>Cestoda</taxon>
        <taxon>Eucestoda</taxon>
        <taxon>Cyclophyllidea</taxon>
        <taxon>Taeniidae</taxon>
        <taxon>Taenia</taxon>
    </lineage>
</organism>
<dbReference type="Proteomes" id="UP000282613">
    <property type="component" value="Unassembled WGS sequence"/>
</dbReference>
<feature type="compositionally biased region" description="Low complexity" evidence="1">
    <location>
        <begin position="76"/>
        <end position="87"/>
    </location>
</feature>
<evidence type="ECO:0000313" key="2">
    <source>
        <dbReference type="EMBL" id="VDK35616.1"/>
    </source>
</evidence>
<dbReference type="EMBL" id="UYRS01018441">
    <property type="protein sequence ID" value="VDK35616.1"/>
    <property type="molecule type" value="Genomic_DNA"/>
</dbReference>
<sequence length="105" mass="11879">MKWLDMCRNWDYWSTTGIKKLRERCRKGIPDSMRGEAWQRLVGSATTKFEQTKAYVAEPVEPQDRAVSPLRRLFGSSSRLSGSRSLPTVVTNSPSTGRSQILEAS</sequence>
<dbReference type="WBParaSite" id="TASK_0000578201-mRNA-1">
    <property type="protein sequence ID" value="TASK_0000578201-mRNA-1"/>
    <property type="gene ID" value="TASK_0000578201"/>
</dbReference>
<gene>
    <name evidence="2" type="ORF">TASK_LOCUS5783</name>
</gene>
<proteinExistence type="predicted"/>